<dbReference type="SUPFAM" id="SSF51735">
    <property type="entry name" value="NAD(P)-binding Rossmann-fold domains"/>
    <property type="match status" value="1"/>
</dbReference>
<dbReference type="PANTHER" id="PTHR43490:SF99">
    <property type="entry name" value="SHORT-CHAIN DEHYDROGENASE_REDUCTASE"/>
    <property type="match status" value="1"/>
</dbReference>
<comment type="similarity">
    <text evidence="1 4">Belongs to the short-chain dehydrogenases/reductases (SDR) family.</text>
</comment>
<keyword evidence="6" id="KW-1185">Reference proteome</keyword>
<name>A0ABR6BJ10_9PSEU</name>
<reference evidence="5 6" key="1">
    <citation type="submission" date="2020-08" db="EMBL/GenBank/DDBJ databases">
        <title>Genomic Encyclopedia of Archaeal and Bacterial Type Strains, Phase II (KMG-II): from individual species to whole genera.</title>
        <authorList>
            <person name="Goeker M."/>
        </authorList>
    </citation>
    <scope>NUCLEOTIDE SEQUENCE [LARGE SCALE GENOMIC DNA]</scope>
    <source>
        <strain evidence="5 6">DSM 43850</strain>
    </source>
</reference>
<dbReference type="Proteomes" id="UP000517916">
    <property type="component" value="Unassembled WGS sequence"/>
</dbReference>
<dbReference type="PRINTS" id="PR00081">
    <property type="entry name" value="GDHRDH"/>
</dbReference>
<proteinExistence type="inferred from homology"/>
<accession>A0ABR6BJ10</accession>
<evidence type="ECO:0000313" key="5">
    <source>
        <dbReference type="EMBL" id="MBA8926861.1"/>
    </source>
</evidence>
<comment type="caution">
    <text evidence="5">The sequence shown here is derived from an EMBL/GenBank/DDBJ whole genome shotgun (WGS) entry which is preliminary data.</text>
</comment>
<dbReference type="RefSeq" id="WP_182838063.1">
    <property type="nucleotide sequence ID" value="NZ_BAAABQ010000020.1"/>
</dbReference>
<evidence type="ECO:0000256" key="4">
    <source>
        <dbReference type="RuleBase" id="RU000363"/>
    </source>
</evidence>
<organism evidence="5 6">
    <name type="scientific">Kutzneria viridogrisea</name>
    <dbReference type="NCBI Taxonomy" id="47990"/>
    <lineage>
        <taxon>Bacteria</taxon>
        <taxon>Bacillati</taxon>
        <taxon>Actinomycetota</taxon>
        <taxon>Actinomycetes</taxon>
        <taxon>Pseudonocardiales</taxon>
        <taxon>Pseudonocardiaceae</taxon>
        <taxon>Kutzneria</taxon>
    </lineage>
</organism>
<protein>
    <submittedName>
        <fullName evidence="5">NAD(P)-dependent dehydrogenase (Short-subunit alcohol dehydrogenase family)</fullName>
    </submittedName>
</protein>
<dbReference type="PANTHER" id="PTHR43490">
    <property type="entry name" value="(+)-NEOMENTHOL DEHYDROGENASE"/>
    <property type="match status" value="1"/>
</dbReference>
<evidence type="ECO:0000256" key="2">
    <source>
        <dbReference type="ARBA" id="ARBA00022857"/>
    </source>
</evidence>
<sequence length="236" mass="25111">MTTMDTRVAVVTGSNRGLGLAIVRGLAEQGVNTVLTARSQQAAVAAAKPLLDEGLPVTPHQLDVTDIASVSRLVADVMYAFGQLDVLVNNAAVAIDPGMSAAALDMERLKATFETNTFGAWRCCVEVVPHMRARGYGRIVNITTHMASLSTMRRSSPAYRTSKTALNAMTRVLADELHADNILVNAASPGMAATRMAYGKAEQTPEEAARALLWLTSLPDDGPSGGLFHGSELMEW</sequence>
<keyword evidence="2" id="KW-0521">NADP</keyword>
<evidence type="ECO:0000256" key="1">
    <source>
        <dbReference type="ARBA" id="ARBA00006484"/>
    </source>
</evidence>
<dbReference type="Pfam" id="PF00106">
    <property type="entry name" value="adh_short"/>
    <property type="match status" value="1"/>
</dbReference>
<dbReference type="PRINTS" id="PR00080">
    <property type="entry name" value="SDRFAMILY"/>
</dbReference>
<dbReference type="EMBL" id="JACJID010000003">
    <property type="protein sequence ID" value="MBA8926861.1"/>
    <property type="molecule type" value="Genomic_DNA"/>
</dbReference>
<keyword evidence="3" id="KW-0560">Oxidoreductase</keyword>
<dbReference type="Gene3D" id="3.40.50.720">
    <property type="entry name" value="NAD(P)-binding Rossmann-like Domain"/>
    <property type="match status" value="1"/>
</dbReference>
<gene>
    <name evidence="5" type="ORF">BC739_004067</name>
</gene>
<dbReference type="InterPro" id="IPR036291">
    <property type="entry name" value="NAD(P)-bd_dom_sf"/>
</dbReference>
<dbReference type="InterPro" id="IPR002347">
    <property type="entry name" value="SDR_fam"/>
</dbReference>
<evidence type="ECO:0000313" key="6">
    <source>
        <dbReference type="Proteomes" id="UP000517916"/>
    </source>
</evidence>
<evidence type="ECO:0000256" key="3">
    <source>
        <dbReference type="ARBA" id="ARBA00023002"/>
    </source>
</evidence>